<dbReference type="NCBIfam" id="TIGR01845">
    <property type="entry name" value="outer_NodT"/>
    <property type="match status" value="1"/>
</dbReference>
<evidence type="ECO:0000256" key="1">
    <source>
        <dbReference type="ARBA" id="ARBA00007613"/>
    </source>
</evidence>
<keyword evidence="2" id="KW-0812">Transmembrane</keyword>
<keyword evidence="2" id="KW-1134">Transmembrane beta strand</keyword>
<dbReference type="InterPro" id="IPR010131">
    <property type="entry name" value="MdtP/NodT-like"/>
</dbReference>
<keyword evidence="2" id="KW-0472">Membrane</keyword>
<evidence type="ECO:0000256" key="2">
    <source>
        <dbReference type="RuleBase" id="RU362097"/>
    </source>
</evidence>
<keyword evidence="2" id="KW-0732">Signal</keyword>
<keyword evidence="5" id="KW-1185">Reference proteome</keyword>
<dbReference type="PROSITE" id="PS51257">
    <property type="entry name" value="PROKAR_LIPOPROTEIN"/>
    <property type="match status" value="1"/>
</dbReference>
<gene>
    <name evidence="4" type="ORF">CAL29_02655</name>
</gene>
<dbReference type="Proteomes" id="UP000216020">
    <property type="component" value="Unassembled WGS sequence"/>
</dbReference>
<feature type="compositionally biased region" description="Low complexity" evidence="3">
    <location>
        <begin position="499"/>
        <end position="525"/>
    </location>
</feature>
<dbReference type="Pfam" id="PF02321">
    <property type="entry name" value="OEP"/>
    <property type="match status" value="2"/>
</dbReference>
<feature type="signal peptide" evidence="2">
    <location>
        <begin position="1"/>
        <end position="22"/>
    </location>
</feature>
<dbReference type="PANTHER" id="PTHR30203">
    <property type="entry name" value="OUTER MEMBRANE CATION EFFLUX PROTEIN"/>
    <property type="match status" value="1"/>
</dbReference>
<dbReference type="Gene3D" id="2.20.200.10">
    <property type="entry name" value="Outer membrane efflux proteins (OEP)"/>
    <property type="match status" value="1"/>
</dbReference>
<accession>A0A261SIS3</accession>
<dbReference type="Gene3D" id="1.20.1600.10">
    <property type="entry name" value="Outer membrane efflux proteins (OEP)"/>
    <property type="match status" value="1"/>
</dbReference>
<protein>
    <submittedName>
        <fullName evidence="4">RND transporter</fullName>
    </submittedName>
</protein>
<dbReference type="AlphaFoldDB" id="A0A261SIS3"/>
<dbReference type="PANTHER" id="PTHR30203:SF25">
    <property type="entry name" value="OUTER MEMBRANE PROTEIN-RELATED"/>
    <property type="match status" value="1"/>
</dbReference>
<dbReference type="EMBL" id="NEVM01000001">
    <property type="protein sequence ID" value="OZI37339.1"/>
    <property type="molecule type" value="Genomic_DNA"/>
</dbReference>
<keyword evidence="2" id="KW-0449">Lipoprotein</keyword>
<feature type="region of interest" description="Disordered" evidence="3">
    <location>
        <begin position="493"/>
        <end position="525"/>
    </location>
</feature>
<comment type="subcellular location">
    <subcellularLocation>
        <location evidence="2">Cell membrane</location>
        <topology evidence="2">Lipid-anchor</topology>
    </subcellularLocation>
</comment>
<sequence length="525" mass="56169">MTRRSSLHLVFVLCLLSGCAVGPDFHAPAPAAPDDWTAWRSGDPSLTAGLAVGAAPLPADWWTQFQDPVLDQLQQRAVAASPDLRSAALRFAQSRAQRDTVAAQRGPAVNANAAVQRQRGSEYAAGTRMLDLVAPTERDQLAKALSSPFTDHQAGFDASWELDLWGHVRRSVEAADADTDAAAALLQDMRLTVASEVARAYFELRLAQRQRAIVERDIAVASDTLDLIAARARGGLIDDFDVTRQRTQLADLQSRLPGLRAQEAAAINQIGLLTGARPGELTALLATPAGAAAGAYAGLPDLSLGLPSQVALRRPDIRAAEYRLHSATANIGVATADLYPRIVLGAGFGYESYQGHRFGEWGTRNWQIGPTLSLPIFDMGRRRSVVVLRELQQQEAAVDYQRTVLKAWQEIDDALTAYGAERQRNARLREKAASSADAYALARARYARGMTDLLAQLDAERGDLQARSDLADSDSRLRMDLVAIYKAVGGGALQPPDAPASGADAGPVSGDAARAAARADSSPAR</sequence>
<dbReference type="SUPFAM" id="SSF56954">
    <property type="entry name" value="Outer membrane efflux proteins (OEP)"/>
    <property type="match status" value="1"/>
</dbReference>
<dbReference type="InterPro" id="IPR003423">
    <property type="entry name" value="OMP_efflux"/>
</dbReference>
<name>A0A261SIS3_9BORD</name>
<dbReference type="OrthoDB" id="9770517at2"/>
<dbReference type="GO" id="GO:0005886">
    <property type="term" value="C:plasma membrane"/>
    <property type="evidence" value="ECO:0007669"/>
    <property type="project" value="UniProtKB-SubCell"/>
</dbReference>
<evidence type="ECO:0000256" key="3">
    <source>
        <dbReference type="SAM" id="MobiDB-lite"/>
    </source>
</evidence>
<dbReference type="RefSeq" id="WP_094851444.1">
    <property type="nucleotide sequence ID" value="NZ_NEVM01000001.1"/>
</dbReference>
<comment type="similarity">
    <text evidence="1 2">Belongs to the outer membrane factor (OMF) (TC 1.B.17) family.</text>
</comment>
<evidence type="ECO:0000313" key="4">
    <source>
        <dbReference type="EMBL" id="OZI37339.1"/>
    </source>
</evidence>
<organism evidence="4 5">
    <name type="scientific">Bordetella genomosp. 10</name>
    <dbReference type="NCBI Taxonomy" id="1416804"/>
    <lineage>
        <taxon>Bacteria</taxon>
        <taxon>Pseudomonadati</taxon>
        <taxon>Pseudomonadota</taxon>
        <taxon>Betaproteobacteria</taxon>
        <taxon>Burkholderiales</taxon>
        <taxon>Alcaligenaceae</taxon>
        <taxon>Bordetella</taxon>
    </lineage>
</organism>
<proteinExistence type="inferred from homology"/>
<dbReference type="GO" id="GO:0015562">
    <property type="term" value="F:efflux transmembrane transporter activity"/>
    <property type="evidence" value="ECO:0007669"/>
    <property type="project" value="InterPro"/>
</dbReference>
<reference evidence="5" key="1">
    <citation type="submission" date="2017-05" db="EMBL/GenBank/DDBJ databases">
        <title>Complete and WGS of Bordetella genogroups.</title>
        <authorList>
            <person name="Spilker T."/>
            <person name="Lipuma J."/>
        </authorList>
    </citation>
    <scope>NUCLEOTIDE SEQUENCE [LARGE SCALE GENOMIC DNA]</scope>
    <source>
        <strain evidence="5">AU16122</strain>
    </source>
</reference>
<keyword evidence="2" id="KW-0564">Palmitate</keyword>
<comment type="caution">
    <text evidence="4">The sequence shown here is derived from an EMBL/GenBank/DDBJ whole genome shotgun (WGS) entry which is preliminary data.</text>
</comment>
<evidence type="ECO:0000313" key="5">
    <source>
        <dbReference type="Proteomes" id="UP000216020"/>
    </source>
</evidence>
<feature type="chain" id="PRO_5011812035" evidence="2">
    <location>
        <begin position="23"/>
        <end position="525"/>
    </location>
</feature>